<dbReference type="EMBL" id="LIBB01000075">
    <property type="protein sequence ID" value="KRO72366.1"/>
    <property type="molecule type" value="Genomic_DNA"/>
</dbReference>
<reference evidence="2 3" key="1">
    <citation type="submission" date="2015-10" db="EMBL/GenBank/DDBJ databases">
        <title>Metagenome-Assembled Genomes uncover a global brackish microbiome.</title>
        <authorList>
            <person name="Hugerth L.W."/>
            <person name="Larsson J."/>
            <person name="Alneberg J."/>
            <person name="Lindh M.V."/>
            <person name="Legrand C."/>
            <person name="Pinhassi J."/>
            <person name="Andersson A.F."/>
        </authorList>
    </citation>
    <scope>NUCLEOTIDE SEQUENCE [LARGE SCALE GENOMIC DNA]</scope>
    <source>
        <strain evidence="2">BACL4 MAG-120507-bin80</strain>
    </source>
</reference>
<accession>A0A0R2SC46</accession>
<dbReference type="Pfam" id="PF12268">
    <property type="entry name" value="DUF3612"/>
    <property type="match status" value="1"/>
</dbReference>
<dbReference type="PROSITE" id="PS50943">
    <property type="entry name" value="HTH_CROC1"/>
    <property type="match status" value="1"/>
</dbReference>
<evidence type="ECO:0000313" key="2">
    <source>
        <dbReference type="EMBL" id="KRO72366.1"/>
    </source>
</evidence>
<proteinExistence type="predicted"/>
<dbReference type="AlphaFoldDB" id="A0A0R2SC46"/>
<protein>
    <submittedName>
        <fullName evidence="2">MerR family transcriptional regulator</fullName>
    </submittedName>
</protein>
<dbReference type="Pfam" id="PF01381">
    <property type="entry name" value="HTH_3"/>
    <property type="match status" value="1"/>
</dbReference>
<dbReference type="CDD" id="cd00093">
    <property type="entry name" value="HTH_XRE"/>
    <property type="match status" value="1"/>
</dbReference>
<name>A0A0R2SC46_9GAMM</name>
<dbReference type="InterPro" id="IPR010982">
    <property type="entry name" value="Lambda_DNA-bd_dom_sf"/>
</dbReference>
<dbReference type="Proteomes" id="UP000051934">
    <property type="component" value="Unassembled WGS sequence"/>
</dbReference>
<comment type="caution">
    <text evidence="2">The sequence shown here is derived from an EMBL/GenBank/DDBJ whole genome shotgun (WGS) entry which is preliminary data.</text>
</comment>
<evidence type="ECO:0000259" key="1">
    <source>
        <dbReference type="PROSITE" id="PS50943"/>
    </source>
</evidence>
<gene>
    <name evidence="2" type="ORF">ABR69_08020</name>
</gene>
<dbReference type="GO" id="GO:0003677">
    <property type="term" value="F:DNA binding"/>
    <property type="evidence" value="ECO:0007669"/>
    <property type="project" value="InterPro"/>
</dbReference>
<dbReference type="InterPro" id="IPR022055">
    <property type="entry name" value="DUF3612"/>
</dbReference>
<dbReference type="InterPro" id="IPR001387">
    <property type="entry name" value="Cro/C1-type_HTH"/>
</dbReference>
<organism evidence="2 3">
    <name type="scientific">OM182 bacterium BACL3 MAG-120507-bin80</name>
    <dbReference type="NCBI Taxonomy" id="1655577"/>
    <lineage>
        <taxon>Bacteria</taxon>
        <taxon>Pseudomonadati</taxon>
        <taxon>Pseudomonadota</taxon>
        <taxon>Gammaproteobacteria</taxon>
        <taxon>OMG group</taxon>
        <taxon>OM182 clade</taxon>
    </lineage>
</organism>
<dbReference type="SUPFAM" id="SSF47413">
    <property type="entry name" value="lambda repressor-like DNA-binding domains"/>
    <property type="match status" value="1"/>
</dbReference>
<feature type="domain" description="HTH cro/C1-type" evidence="1">
    <location>
        <begin position="19"/>
        <end position="80"/>
    </location>
</feature>
<evidence type="ECO:0000313" key="3">
    <source>
        <dbReference type="Proteomes" id="UP000051934"/>
    </source>
</evidence>
<sequence length="521" mass="57473">MKAATQSLVRKAHFLGAKIKKLRKDNGLTLDDLSVRCVQRDAESAPSVSYLSMIENGKRVPSEDMLDVIASVFEKDLAWFYDEKIDHDAVTTPKKRAGGIAGVALEPSFLFSKDHLQIAIPELLSQGGISGRQFGHLLIRAHQEHHQNRFPDLEKAAEEIGQKRMPLSVEDLLDICKNLGLTIKWFDRAPDIIADPDDTGFKTLMRSFFEPPGTLYINKSLKDRPARLKYDLATHIGHTVLHGRDGLRSVSAVGGNTFDAKSWSSQSQTVDSKDILHAWRDFECSFFAGALLCPKVPSRQFLSRNAYSLQSAKLLDVTTAVLMRRMTAVSPYPHWHYFDAYPPGKLRAVYRGNGIPLPWGNLKMMNDPCQNWSVFNMLGSKSDQPAAQISVLKNGEDARLYCCESIRVKDAAGNFHVVCAGIDMGPALESQGVAADDVIAEIFDACQAGGGSAAVPARAAKLIRSIANILNIEWVGRGLEREANIICPRSANCPRDPCCVSKPKKVRPFTEDIRSAIINAS</sequence>
<dbReference type="SMART" id="SM00530">
    <property type="entry name" value="HTH_XRE"/>
    <property type="match status" value="1"/>
</dbReference>
<dbReference type="Gene3D" id="1.10.260.40">
    <property type="entry name" value="lambda repressor-like DNA-binding domains"/>
    <property type="match status" value="1"/>
</dbReference>